<dbReference type="Pfam" id="PF00171">
    <property type="entry name" value="Aldedh"/>
    <property type="match status" value="1"/>
</dbReference>
<dbReference type="GO" id="GO:0005737">
    <property type="term" value="C:cytoplasm"/>
    <property type="evidence" value="ECO:0007669"/>
    <property type="project" value="TreeGrafter"/>
</dbReference>
<protein>
    <recommendedName>
        <fullName evidence="4">Aldehyde dehydrogenase</fullName>
    </recommendedName>
</protein>
<feature type="active site" evidence="5 6">
    <location>
        <position position="209"/>
    </location>
</feature>
<dbReference type="RefSeq" id="WP_117895325.1">
    <property type="nucleotide sequence ID" value="NZ_CABJCV010000014.1"/>
</dbReference>
<evidence type="ECO:0000256" key="3">
    <source>
        <dbReference type="ARBA" id="ARBA00023027"/>
    </source>
</evidence>
<dbReference type="InterPro" id="IPR016162">
    <property type="entry name" value="Ald_DH_N"/>
</dbReference>
<proteinExistence type="inferred from homology"/>
<keyword evidence="2 4" id="KW-0560">Oxidoreductase</keyword>
<dbReference type="InterPro" id="IPR016163">
    <property type="entry name" value="Ald_DH_C"/>
</dbReference>
<evidence type="ECO:0000313" key="10">
    <source>
        <dbReference type="Proteomes" id="UP000284178"/>
    </source>
</evidence>
<feature type="domain" description="Aldehyde dehydrogenase" evidence="8">
    <location>
        <begin position="2"/>
        <end position="425"/>
    </location>
</feature>
<evidence type="ECO:0000256" key="6">
    <source>
        <dbReference type="PROSITE-ProRule" id="PRU10007"/>
    </source>
</evidence>
<comment type="caution">
    <text evidence="9">The sequence shown here is derived from an EMBL/GenBank/DDBJ whole genome shotgun (WGS) entry which is preliminary data.</text>
</comment>
<dbReference type="Gene3D" id="3.40.309.10">
    <property type="entry name" value="Aldehyde Dehydrogenase, Chain A, domain 2"/>
    <property type="match status" value="1"/>
</dbReference>
<dbReference type="InterPro" id="IPR029510">
    <property type="entry name" value="Ald_DH_CS_GLU"/>
</dbReference>
<dbReference type="PROSITE" id="PS00070">
    <property type="entry name" value="ALDEHYDE_DEHYDR_CYS"/>
    <property type="match status" value="1"/>
</dbReference>
<dbReference type="Proteomes" id="UP000284178">
    <property type="component" value="Unassembled WGS sequence"/>
</dbReference>
<dbReference type="PIRSF" id="PIRSF036492">
    <property type="entry name" value="ALDH"/>
    <property type="match status" value="1"/>
</dbReference>
<organism evidence="9 10">
    <name type="scientific">Holdemania filiformis</name>
    <dbReference type="NCBI Taxonomy" id="61171"/>
    <lineage>
        <taxon>Bacteria</taxon>
        <taxon>Bacillati</taxon>
        <taxon>Bacillota</taxon>
        <taxon>Erysipelotrichia</taxon>
        <taxon>Erysipelotrichales</taxon>
        <taxon>Erysipelotrichaceae</taxon>
        <taxon>Holdemania</taxon>
    </lineage>
</organism>
<dbReference type="EMBL" id="QRUP01000014">
    <property type="protein sequence ID" value="RGR72645.1"/>
    <property type="molecule type" value="Genomic_DNA"/>
</dbReference>
<evidence type="ECO:0000256" key="7">
    <source>
        <dbReference type="RuleBase" id="RU003345"/>
    </source>
</evidence>
<reference evidence="9 10" key="1">
    <citation type="submission" date="2018-08" db="EMBL/GenBank/DDBJ databases">
        <title>A genome reference for cultivated species of the human gut microbiota.</title>
        <authorList>
            <person name="Zou Y."/>
            <person name="Xue W."/>
            <person name="Luo G."/>
        </authorList>
    </citation>
    <scope>NUCLEOTIDE SEQUENCE [LARGE SCALE GENOMIC DNA]</scope>
    <source>
        <strain evidence="9 10">AF24-29</strain>
    </source>
</reference>
<sequence>MDIKTCVDNQRAYFNTHATLSYAFRFEALTLLKRVIQEHELEIMEALKQDLGKSNFESYMTEIGMVFEELNYARKNLKKWMGFQRVPTPLAQFPAVSFTMAEPFGVALIMAPWNYPFQLTMSPLIGALAAGNCAIVKPSAYAPATSHCIAKLLNIIYDECYVAVIEGGRAENTELLEQRFDTIFFTGGVQVGRLVMEKASRWLTPVTLELGGKSPCLVDASADIELAARRIIFGKLLNAGQTCVAPDYILVDSRVKEPLIKALRSEIIRQYGTNPTLNENYPQIINEKHEQRLNELLMDQPVVYGGLWNQHKLMPTLIVDPDPNSSLMQEEIFGPILPILTYTHFSEALHFIQQREKPLAAYLFSENHKHQDRFLRECSFGGGCLNDTIIHLATTAMPFGGVGHSGMGGYHGYASFKTFSHTKSIVDKSTLIDLPIRYQPVSPWKAKLVRKFMK</sequence>
<gene>
    <name evidence="9" type="ORF">DWY25_11300</name>
</gene>
<keyword evidence="3" id="KW-0520">NAD</keyword>
<dbReference type="PANTHER" id="PTHR43570">
    <property type="entry name" value="ALDEHYDE DEHYDROGENASE"/>
    <property type="match status" value="1"/>
</dbReference>
<accession>A0A412FWW1</accession>
<dbReference type="SUPFAM" id="SSF53720">
    <property type="entry name" value="ALDH-like"/>
    <property type="match status" value="1"/>
</dbReference>
<dbReference type="FunFam" id="3.40.605.10:FF:000004">
    <property type="entry name" value="Aldehyde dehydrogenase"/>
    <property type="match status" value="1"/>
</dbReference>
<dbReference type="CDD" id="cd07136">
    <property type="entry name" value="ALDH_YwdH-P39616"/>
    <property type="match status" value="1"/>
</dbReference>
<evidence type="ECO:0000256" key="4">
    <source>
        <dbReference type="PIRNR" id="PIRNR036492"/>
    </source>
</evidence>
<dbReference type="InterPro" id="IPR016160">
    <property type="entry name" value="Ald_DH_CS_CYS"/>
</dbReference>
<dbReference type="InterPro" id="IPR015590">
    <property type="entry name" value="Aldehyde_DH_dom"/>
</dbReference>
<evidence type="ECO:0000259" key="8">
    <source>
        <dbReference type="Pfam" id="PF00171"/>
    </source>
</evidence>
<feature type="active site" evidence="5">
    <location>
        <position position="243"/>
    </location>
</feature>
<evidence type="ECO:0000313" key="9">
    <source>
        <dbReference type="EMBL" id="RGR72645.1"/>
    </source>
</evidence>
<dbReference type="PANTHER" id="PTHR43570:SF16">
    <property type="entry name" value="ALDEHYDE DEHYDROGENASE TYPE III, ISOFORM Q"/>
    <property type="match status" value="1"/>
</dbReference>
<evidence type="ECO:0000256" key="5">
    <source>
        <dbReference type="PIRSR" id="PIRSR036492-1"/>
    </source>
</evidence>
<evidence type="ECO:0000256" key="1">
    <source>
        <dbReference type="ARBA" id="ARBA00009986"/>
    </source>
</evidence>
<dbReference type="GO" id="GO:0006081">
    <property type="term" value="P:aldehyde metabolic process"/>
    <property type="evidence" value="ECO:0007669"/>
    <property type="project" value="InterPro"/>
</dbReference>
<dbReference type="PROSITE" id="PS00687">
    <property type="entry name" value="ALDEHYDE_DEHYDR_GLU"/>
    <property type="match status" value="1"/>
</dbReference>
<name>A0A412FWW1_9FIRM</name>
<dbReference type="InterPro" id="IPR012394">
    <property type="entry name" value="Aldehyde_DH_NAD(P)"/>
</dbReference>
<keyword evidence="10" id="KW-1185">Reference proteome</keyword>
<dbReference type="FunFam" id="3.40.309.10:FF:000003">
    <property type="entry name" value="Aldehyde dehydrogenase"/>
    <property type="match status" value="1"/>
</dbReference>
<evidence type="ECO:0000256" key="2">
    <source>
        <dbReference type="ARBA" id="ARBA00023002"/>
    </source>
</evidence>
<dbReference type="AlphaFoldDB" id="A0A412FWW1"/>
<comment type="similarity">
    <text evidence="1 4 7">Belongs to the aldehyde dehydrogenase family.</text>
</comment>
<dbReference type="Gene3D" id="3.40.605.10">
    <property type="entry name" value="Aldehyde Dehydrogenase, Chain A, domain 1"/>
    <property type="match status" value="1"/>
</dbReference>
<dbReference type="InterPro" id="IPR016161">
    <property type="entry name" value="Ald_DH/histidinol_DH"/>
</dbReference>
<dbReference type="GO" id="GO:0004029">
    <property type="term" value="F:aldehyde dehydrogenase (NAD+) activity"/>
    <property type="evidence" value="ECO:0007669"/>
    <property type="project" value="TreeGrafter"/>
</dbReference>
<dbReference type="GeneID" id="83015978"/>